<keyword evidence="2" id="KW-1185">Reference proteome</keyword>
<dbReference type="Proteomes" id="UP001596258">
    <property type="component" value="Unassembled WGS sequence"/>
</dbReference>
<name>A0ABW1U8S6_9LACO</name>
<reference evidence="2" key="1">
    <citation type="journal article" date="2019" name="Int. J. Syst. Evol. Microbiol.">
        <title>The Global Catalogue of Microorganisms (GCM) 10K type strain sequencing project: providing services to taxonomists for standard genome sequencing and annotation.</title>
        <authorList>
            <consortium name="The Broad Institute Genomics Platform"/>
            <consortium name="The Broad Institute Genome Sequencing Center for Infectious Disease"/>
            <person name="Wu L."/>
            <person name="Ma J."/>
        </authorList>
    </citation>
    <scope>NUCLEOTIDE SEQUENCE [LARGE SCALE GENOMIC DNA]</scope>
    <source>
        <strain evidence="2">CCM 8893</strain>
    </source>
</reference>
<evidence type="ECO:0000313" key="2">
    <source>
        <dbReference type="Proteomes" id="UP001596258"/>
    </source>
</evidence>
<gene>
    <name evidence="1" type="ORF">ACFP1M_02455</name>
</gene>
<accession>A0ABW1U8S6</accession>
<evidence type="ECO:0000313" key="1">
    <source>
        <dbReference type="EMBL" id="MFC6289076.1"/>
    </source>
</evidence>
<dbReference type="RefSeq" id="WP_125575804.1">
    <property type="nucleotide sequence ID" value="NZ_JBHSSO010000008.1"/>
</dbReference>
<sequence>MALTTAKNYLLLTEGIDRRPRLRTRFTTQAYLVLAAVLDLVDQGVLAVTGDQMTIADPARFDQLPQYLNAFKIRLKSDLAQDAQLKTALKLVTSWDIVNALYDGLGAQTLAEQTTERVIFQNNLKPHVIYVPTDTSRNQVRTALLQQLSTTNPTAAAWNLYEILAQQQALTWVFSADQQRRLKTAVAQQPGNPTVQLLVAQAGEIIQAKKFEMDGWLS</sequence>
<protein>
    <recommendedName>
        <fullName evidence="3">GPP34 family phosphoprotein</fullName>
    </recommendedName>
</protein>
<organism evidence="1 2">
    <name type="scientific">Levilactobacillus angrenensis</name>
    <dbReference type="NCBI Taxonomy" id="2486020"/>
    <lineage>
        <taxon>Bacteria</taxon>
        <taxon>Bacillati</taxon>
        <taxon>Bacillota</taxon>
        <taxon>Bacilli</taxon>
        <taxon>Lactobacillales</taxon>
        <taxon>Lactobacillaceae</taxon>
        <taxon>Levilactobacillus</taxon>
    </lineage>
</organism>
<evidence type="ECO:0008006" key="3">
    <source>
        <dbReference type="Google" id="ProtNLM"/>
    </source>
</evidence>
<comment type="caution">
    <text evidence="1">The sequence shown here is derived from an EMBL/GenBank/DDBJ whole genome shotgun (WGS) entry which is preliminary data.</text>
</comment>
<dbReference type="EMBL" id="JBHSSO010000008">
    <property type="protein sequence ID" value="MFC6289076.1"/>
    <property type="molecule type" value="Genomic_DNA"/>
</dbReference>
<proteinExistence type="predicted"/>